<dbReference type="PANTHER" id="PTHR16154">
    <property type="entry name" value="NEURABIN"/>
    <property type="match status" value="1"/>
</dbReference>
<evidence type="ECO:0000256" key="1">
    <source>
        <dbReference type="ARBA" id="ARBA00022553"/>
    </source>
</evidence>
<feature type="compositionally biased region" description="Basic and acidic residues" evidence="3">
    <location>
        <begin position="239"/>
        <end position="256"/>
    </location>
</feature>
<evidence type="ECO:0000313" key="4">
    <source>
        <dbReference type="EMBL" id="CAG13495.1"/>
    </source>
</evidence>
<feature type="non-terminal residue" evidence="4">
    <location>
        <position position="1"/>
    </location>
</feature>
<protein>
    <submittedName>
        <fullName evidence="4">(spotted green pufferfish) hypothetical protein</fullName>
    </submittedName>
</protein>
<dbReference type="GO" id="GO:0031175">
    <property type="term" value="P:neuron projection development"/>
    <property type="evidence" value="ECO:0007669"/>
    <property type="project" value="TreeGrafter"/>
</dbReference>
<sequence>LQFKLQSAASQLHQAREKLKAWEEQQACWESQRNELEQRVEDEVEKVEKVEKYGAIMYWQEAQTLCRVVSQRLSDAQSQTESLEIKYSKAKRLVREYQGREEERSKREADLRGEMEERERLHRETVERLQTQENESQESPSGSVPVPAQRSSRGELSSTSSVSAASPQPPTNSFITPPVYITDTTPSSCKSSESKKSKRRFPDFRVSTSGELLDTPAGISPSGSVSSMPSCLPFPWFGERGREKEVDDGRGRERLRSVSSSSLPYLTTTGRRDQVGRLMYFKPKKSAHCKWLKPQT</sequence>
<dbReference type="GO" id="GO:0051015">
    <property type="term" value="F:actin filament binding"/>
    <property type="evidence" value="ECO:0007669"/>
    <property type="project" value="TreeGrafter"/>
</dbReference>
<dbReference type="KEGG" id="tng:GSTEN00037071G001"/>
<name>Q4RDN7_TETNG</name>
<dbReference type="AlphaFoldDB" id="Q4RDN7"/>
<feature type="compositionally biased region" description="Low complexity" evidence="3">
    <location>
        <begin position="154"/>
        <end position="166"/>
    </location>
</feature>
<dbReference type="OrthoDB" id="62701at2759"/>
<evidence type="ECO:0000256" key="2">
    <source>
        <dbReference type="ARBA" id="ARBA00023054"/>
    </source>
</evidence>
<evidence type="ECO:0000256" key="3">
    <source>
        <dbReference type="SAM" id="MobiDB-lite"/>
    </source>
</evidence>
<feature type="compositionally biased region" description="Basic and acidic residues" evidence="3">
    <location>
        <begin position="96"/>
        <end position="127"/>
    </location>
</feature>
<keyword evidence="1" id="KW-0597">Phosphoprotein</keyword>
<reference evidence="4" key="2">
    <citation type="submission" date="2004-02" db="EMBL/GenBank/DDBJ databases">
        <authorList>
            <consortium name="Genoscope"/>
            <consortium name="Whitehead Institute Centre for Genome Research"/>
        </authorList>
    </citation>
    <scope>NUCLEOTIDE SEQUENCE</scope>
</reference>
<dbReference type="InterPro" id="IPR043446">
    <property type="entry name" value="Neurabin-like"/>
</dbReference>
<feature type="compositionally biased region" description="Polar residues" evidence="3">
    <location>
        <begin position="128"/>
        <end position="142"/>
    </location>
</feature>
<dbReference type="GO" id="GO:0014069">
    <property type="term" value="C:postsynaptic density"/>
    <property type="evidence" value="ECO:0007669"/>
    <property type="project" value="TreeGrafter"/>
</dbReference>
<dbReference type="GO" id="GO:0005737">
    <property type="term" value="C:cytoplasm"/>
    <property type="evidence" value="ECO:0007669"/>
    <property type="project" value="TreeGrafter"/>
</dbReference>
<dbReference type="GO" id="GO:0015629">
    <property type="term" value="C:actin cytoskeleton"/>
    <property type="evidence" value="ECO:0007669"/>
    <property type="project" value="TreeGrafter"/>
</dbReference>
<dbReference type="PANTHER" id="PTHR16154:SF26">
    <property type="entry name" value="PROTEIN PHOSPHATASE 1 REGULATORY SUBUNIT 9 LIKE"/>
    <property type="match status" value="1"/>
</dbReference>
<dbReference type="GO" id="GO:0007015">
    <property type="term" value="P:actin filament organization"/>
    <property type="evidence" value="ECO:0007669"/>
    <property type="project" value="TreeGrafter"/>
</dbReference>
<feature type="region of interest" description="Disordered" evidence="3">
    <location>
        <begin position="96"/>
        <end position="258"/>
    </location>
</feature>
<dbReference type="GO" id="GO:0030425">
    <property type="term" value="C:dendrite"/>
    <property type="evidence" value="ECO:0007669"/>
    <property type="project" value="TreeGrafter"/>
</dbReference>
<proteinExistence type="predicted"/>
<reference evidence="4" key="1">
    <citation type="journal article" date="2004" name="Nature">
        <title>Genome duplication in the teleost fish Tetraodon nigroviridis reveals the early vertebrate proto-karyotype.</title>
        <authorList>
            <person name="Jaillon O."/>
            <person name="Aury J.-M."/>
            <person name="Brunet F."/>
            <person name="Petit J.-L."/>
            <person name="Stange-Thomann N."/>
            <person name="Mauceli E."/>
            <person name="Bouneau L."/>
            <person name="Fischer C."/>
            <person name="Ozouf-Costaz C."/>
            <person name="Bernot A."/>
            <person name="Nicaud S."/>
            <person name="Jaffe D."/>
            <person name="Fisher S."/>
            <person name="Lutfalla G."/>
            <person name="Dossat C."/>
            <person name="Segurens B."/>
            <person name="Dasilva C."/>
            <person name="Salanoubat M."/>
            <person name="Levy M."/>
            <person name="Boudet N."/>
            <person name="Castellano S."/>
            <person name="Anthouard V."/>
            <person name="Jubin C."/>
            <person name="Castelli V."/>
            <person name="Katinka M."/>
            <person name="Vacherie B."/>
            <person name="Biemont C."/>
            <person name="Skalli Z."/>
            <person name="Cattolico L."/>
            <person name="Poulain J."/>
            <person name="De Berardinis V."/>
            <person name="Cruaud C."/>
            <person name="Duprat S."/>
            <person name="Brottier P."/>
            <person name="Coutanceau J.-P."/>
            <person name="Gouzy J."/>
            <person name="Parra G."/>
            <person name="Lardier G."/>
            <person name="Chapple C."/>
            <person name="McKernan K.J."/>
            <person name="McEwan P."/>
            <person name="Bosak S."/>
            <person name="Kellis M."/>
            <person name="Volff J.-N."/>
            <person name="Guigo R."/>
            <person name="Zody M.C."/>
            <person name="Mesirov J."/>
            <person name="Lindblad-Toh K."/>
            <person name="Birren B."/>
            <person name="Nusbaum C."/>
            <person name="Kahn D."/>
            <person name="Robinson-Rechavi M."/>
            <person name="Laudet V."/>
            <person name="Schachter V."/>
            <person name="Quetier F."/>
            <person name="Saurin W."/>
            <person name="Scarpelli C."/>
            <person name="Wincker P."/>
            <person name="Lander E.S."/>
            <person name="Weissenbach J."/>
            <person name="Roest Crollius H."/>
        </authorList>
    </citation>
    <scope>NUCLEOTIDE SEQUENCE [LARGE SCALE GENOMIC DNA]</scope>
</reference>
<feature type="compositionally biased region" description="Low complexity" evidence="3">
    <location>
        <begin position="220"/>
        <end position="233"/>
    </location>
</feature>
<organism evidence="4">
    <name type="scientific">Tetraodon nigroviridis</name>
    <name type="common">Spotted green pufferfish</name>
    <name type="synonym">Chelonodon nigroviridis</name>
    <dbReference type="NCBI Taxonomy" id="99883"/>
    <lineage>
        <taxon>Eukaryota</taxon>
        <taxon>Metazoa</taxon>
        <taxon>Chordata</taxon>
        <taxon>Craniata</taxon>
        <taxon>Vertebrata</taxon>
        <taxon>Euteleostomi</taxon>
        <taxon>Actinopterygii</taxon>
        <taxon>Neopterygii</taxon>
        <taxon>Teleostei</taxon>
        <taxon>Neoteleostei</taxon>
        <taxon>Acanthomorphata</taxon>
        <taxon>Eupercaria</taxon>
        <taxon>Tetraodontiformes</taxon>
        <taxon>Tetradontoidea</taxon>
        <taxon>Tetraodontidae</taxon>
        <taxon>Tetraodon</taxon>
    </lineage>
</organism>
<dbReference type="EMBL" id="CAAE01016093">
    <property type="protein sequence ID" value="CAG13495.1"/>
    <property type="molecule type" value="Genomic_DNA"/>
</dbReference>
<gene>
    <name evidence="4" type="ORF">GSTENG00037071001</name>
</gene>
<feature type="compositionally biased region" description="Basic and acidic residues" evidence="3">
    <location>
        <begin position="192"/>
        <end position="203"/>
    </location>
</feature>
<dbReference type="GO" id="GO:0019722">
    <property type="term" value="P:calcium-mediated signaling"/>
    <property type="evidence" value="ECO:0007669"/>
    <property type="project" value="TreeGrafter"/>
</dbReference>
<keyword evidence="2" id="KW-0175">Coiled coil</keyword>
<accession>Q4RDN7</accession>
<comment type="caution">
    <text evidence="4">The sequence shown here is derived from an EMBL/GenBank/DDBJ whole genome shotgun (WGS) entry which is preliminary data.</text>
</comment>